<gene>
    <name evidence="2" type="ORF">MN116_005042</name>
    <name evidence="3" type="ORF">MN116_005043</name>
</gene>
<keyword evidence="1" id="KW-0812">Transmembrane</keyword>
<dbReference type="Proteomes" id="UP001292079">
    <property type="component" value="Unassembled WGS sequence"/>
</dbReference>
<dbReference type="AlphaFoldDB" id="A0AAE1ZD11"/>
<sequence length="106" mass="12511">MFNITFHFIADHAKTLHADETEKDYKSHHKHPKSGIMNKLVYQPIHLHSLSYCIVSQICNLCICFMYIFRSNYFINELLIIDAQYLSILYRKGEGESVDRTARRSK</sequence>
<reference evidence="2" key="2">
    <citation type="journal article" date="2023" name="Infect Dis Poverty">
        <title>Chromosome-scale genome of the human blood fluke Schistosoma mekongi and its implications for public health.</title>
        <authorList>
            <person name="Zhou M."/>
            <person name="Xu L."/>
            <person name="Xu D."/>
            <person name="Chen W."/>
            <person name="Khan J."/>
            <person name="Hu Y."/>
            <person name="Huang H."/>
            <person name="Wei H."/>
            <person name="Zhang Y."/>
            <person name="Chusongsang P."/>
            <person name="Tanasarnprasert K."/>
            <person name="Hu X."/>
            <person name="Limpanont Y."/>
            <person name="Lv Z."/>
        </authorList>
    </citation>
    <scope>NUCLEOTIDE SEQUENCE</scope>
    <source>
        <strain evidence="2">LV_2022a</strain>
    </source>
</reference>
<keyword evidence="1" id="KW-0472">Membrane</keyword>
<dbReference type="EMBL" id="JALJAT010000003">
    <property type="protein sequence ID" value="KAK4471632.1"/>
    <property type="molecule type" value="Genomic_DNA"/>
</dbReference>
<name>A0AAE1ZD11_SCHME</name>
<reference evidence="2" key="1">
    <citation type="submission" date="2022-04" db="EMBL/GenBank/DDBJ databases">
        <authorList>
            <person name="Xu L."/>
            <person name="Lv Z."/>
        </authorList>
    </citation>
    <scope>NUCLEOTIDE SEQUENCE</scope>
    <source>
        <strain evidence="2">LV_2022a</strain>
    </source>
</reference>
<accession>A0AAE1ZD11</accession>
<evidence type="ECO:0000313" key="3">
    <source>
        <dbReference type="EMBL" id="KAK4471633.1"/>
    </source>
</evidence>
<keyword evidence="4" id="KW-1185">Reference proteome</keyword>
<evidence type="ECO:0000256" key="1">
    <source>
        <dbReference type="SAM" id="Phobius"/>
    </source>
</evidence>
<organism evidence="2 4">
    <name type="scientific">Schistosoma mekongi</name>
    <name type="common">Parasitic worm</name>
    <dbReference type="NCBI Taxonomy" id="38744"/>
    <lineage>
        <taxon>Eukaryota</taxon>
        <taxon>Metazoa</taxon>
        <taxon>Spiralia</taxon>
        <taxon>Lophotrochozoa</taxon>
        <taxon>Platyhelminthes</taxon>
        <taxon>Trematoda</taxon>
        <taxon>Digenea</taxon>
        <taxon>Strigeidida</taxon>
        <taxon>Schistosomatoidea</taxon>
        <taxon>Schistosomatidae</taxon>
        <taxon>Schistosoma</taxon>
    </lineage>
</organism>
<feature type="transmembrane region" description="Helical" evidence="1">
    <location>
        <begin position="49"/>
        <end position="69"/>
    </location>
</feature>
<keyword evidence="1" id="KW-1133">Transmembrane helix</keyword>
<dbReference type="EMBL" id="JALJAT010000003">
    <property type="protein sequence ID" value="KAK4471633.1"/>
    <property type="molecule type" value="Genomic_DNA"/>
</dbReference>
<protein>
    <submittedName>
        <fullName evidence="2">Uncharacterized protein</fullName>
    </submittedName>
</protein>
<evidence type="ECO:0000313" key="2">
    <source>
        <dbReference type="EMBL" id="KAK4471632.1"/>
    </source>
</evidence>
<evidence type="ECO:0000313" key="4">
    <source>
        <dbReference type="Proteomes" id="UP001292079"/>
    </source>
</evidence>
<comment type="caution">
    <text evidence="2">The sequence shown here is derived from an EMBL/GenBank/DDBJ whole genome shotgun (WGS) entry which is preliminary data.</text>
</comment>
<proteinExistence type="predicted"/>